<name>A0A329YEG1_RHITR</name>
<comment type="caution">
    <text evidence="1">The sequence shown here is derived from an EMBL/GenBank/DDBJ whole genome shotgun (WGS) entry which is preliminary data.</text>
</comment>
<evidence type="ECO:0000313" key="2">
    <source>
        <dbReference type="Proteomes" id="UP000251205"/>
    </source>
</evidence>
<gene>
    <name evidence="1" type="ORF">DQ393_06200</name>
</gene>
<dbReference type="OrthoDB" id="7874425at2"/>
<dbReference type="EMBL" id="QMKK01000022">
    <property type="protein sequence ID" value="RAX42599.1"/>
    <property type="molecule type" value="Genomic_DNA"/>
</dbReference>
<sequence>MMLREQIIVVADRYAEAAGIGRKRVSTIVLNRGSKLDDIAEGGDLNTGTFEKAMTWFSKNWPDGVGWPDDVPRPSAMREAAE</sequence>
<evidence type="ECO:0000313" key="1">
    <source>
        <dbReference type="EMBL" id="RAX42599.1"/>
    </source>
</evidence>
<organism evidence="1 2">
    <name type="scientific">Rhizobium tropici</name>
    <dbReference type="NCBI Taxonomy" id="398"/>
    <lineage>
        <taxon>Bacteria</taxon>
        <taxon>Pseudomonadati</taxon>
        <taxon>Pseudomonadota</taxon>
        <taxon>Alphaproteobacteria</taxon>
        <taxon>Hyphomicrobiales</taxon>
        <taxon>Rhizobiaceae</taxon>
        <taxon>Rhizobium/Agrobacterium group</taxon>
        <taxon>Rhizobium</taxon>
    </lineage>
</organism>
<proteinExistence type="predicted"/>
<dbReference type="AlphaFoldDB" id="A0A329YEG1"/>
<dbReference type="Proteomes" id="UP000251205">
    <property type="component" value="Unassembled WGS sequence"/>
</dbReference>
<reference evidence="1 2" key="1">
    <citation type="submission" date="2018-06" db="EMBL/GenBank/DDBJ databases">
        <title>Whole Genome Sequence of an efficient microsymbiont, Rhizobium tropici.</title>
        <authorList>
            <person name="Srinivasan R."/>
            <person name="Singh H.V."/>
            <person name="Srivastava R."/>
            <person name="Kumari B."/>
            <person name="Radhakrishna A."/>
        </authorList>
    </citation>
    <scope>NUCLEOTIDE SEQUENCE [LARGE SCALE GENOMIC DNA]</scope>
    <source>
        <strain evidence="1 2">IGFRI Rhizo-19</strain>
    </source>
</reference>
<accession>A0A329YEG1</accession>
<protein>
    <submittedName>
        <fullName evidence="1">Uncharacterized protein</fullName>
    </submittedName>
</protein>